<dbReference type="Proteomes" id="UP000655287">
    <property type="component" value="Unassembled WGS sequence"/>
</dbReference>
<keyword evidence="2" id="KW-0812">Transmembrane</keyword>
<name>A0A919UXM6_9ACTN</name>
<dbReference type="AlphaFoldDB" id="A0A919UXM6"/>
<feature type="transmembrane region" description="Helical" evidence="2">
    <location>
        <begin position="49"/>
        <end position="77"/>
    </location>
</feature>
<gene>
    <name evidence="3" type="ORF">Sru01_09860</name>
</gene>
<organism evidence="3 4">
    <name type="scientific">Sphaerisporangium rufum</name>
    <dbReference type="NCBI Taxonomy" id="1381558"/>
    <lineage>
        <taxon>Bacteria</taxon>
        <taxon>Bacillati</taxon>
        <taxon>Actinomycetota</taxon>
        <taxon>Actinomycetes</taxon>
        <taxon>Streptosporangiales</taxon>
        <taxon>Streptosporangiaceae</taxon>
        <taxon>Sphaerisporangium</taxon>
    </lineage>
</organism>
<evidence type="ECO:0000256" key="2">
    <source>
        <dbReference type="SAM" id="Phobius"/>
    </source>
</evidence>
<evidence type="ECO:0000256" key="1">
    <source>
        <dbReference type="SAM" id="MobiDB-lite"/>
    </source>
</evidence>
<dbReference type="RefSeq" id="WP_203982637.1">
    <property type="nucleotide sequence ID" value="NZ_BOOU01000013.1"/>
</dbReference>
<dbReference type="EMBL" id="BOOU01000013">
    <property type="protein sequence ID" value="GII76004.1"/>
    <property type="molecule type" value="Genomic_DNA"/>
</dbReference>
<keyword evidence="2" id="KW-0472">Membrane</keyword>
<keyword evidence="2" id="KW-1133">Transmembrane helix</keyword>
<keyword evidence="4" id="KW-1185">Reference proteome</keyword>
<reference evidence="3" key="1">
    <citation type="submission" date="2021-01" db="EMBL/GenBank/DDBJ databases">
        <title>Whole genome shotgun sequence of Sphaerisporangium rufum NBRC 109079.</title>
        <authorList>
            <person name="Komaki H."/>
            <person name="Tamura T."/>
        </authorList>
    </citation>
    <scope>NUCLEOTIDE SEQUENCE</scope>
    <source>
        <strain evidence="3">NBRC 109079</strain>
    </source>
</reference>
<comment type="caution">
    <text evidence="3">The sequence shown here is derived from an EMBL/GenBank/DDBJ whole genome shotgun (WGS) entry which is preliminary data.</text>
</comment>
<evidence type="ECO:0008006" key="5">
    <source>
        <dbReference type="Google" id="ProtNLM"/>
    </source>
</evidence>
<feature type="transmembrane region" description="Helical" evidence="2">
    <location>
        <begin position="89"/>
        <end position="106"/>
    </location>
</feature>
<feature type="transmembrane region" description="Helical" evidence="2">
    <location>
        <begin position="12"/>
        <end position="37"/>
    </location>
</feature>
<sequence>MGEFVRTALTFPAVIFGFLLVVVVGYWVLVLVSGAGLDGLGADGDPGLGAGLLGGLGLGGMPVTVSVSLLVAFSWFIGLAGTALVDGPAARVAVLAAAPAGAWLAVRALAAPLRRMGAAAPAPSRADFVGRTCVIRTGRVGADFGQAEVRASDGSSAVIQVRQLQWPGHPPRDEPGGLPARGGHGPVPSTAPDRIRDGRHAPAAGGHHEEPLRAGDLALIFEYDAEREFFWVTPCPAGLGPGAPTT</sequence>
<feature type="compositionally biased region" description="Basic and acidic residues" evidence="1">
    <location>
        <begin position="193"/>
        <end position="210"/>
    </location>
</feature>
<accession>A0A919UXM6</accession>
<protein>
    <recommendedName>
        <fullName evidence="5">DUF1449 family protein</fullName>
    </recommendedName>
</protein>
<feature type="region of interest" description="Disordered" evidence="1">
    <location>
        <begin position="166"/>
        <end position="210"/>
    </location>
</feature>
<proteinExistence type="predicted"/>
<evidence type="ECO:0000313" key="3">
    <source>
        <dbReference type="EMBL" id="GII76004.1"/>
    </source>
</evidence>
<evidence type="ECO:0000313" key="4">
    <source>
        <dbReference type="Proteomes" id="UP000655287"/>
    </source>
</evidence>